<dbReference type="SUPFAM" id="SSF56300">
    <property type="entry name" value="Metallo-dependent phosphatases"/>
    <property type="match status" value="1"/>
</dbReference>
<gene>
    <name evidence="1" type="ORF">KB1_24110</name>
</gene>
<dbReference type="AlphaFoldDB" id="A0AAD1NX81"/>
<evidence type="ECO:0000313" key="1">
    <source>
        <dbReference type="EMBL" id="BCY26421.1"/>
    </source>
</evidence>
<evidence type="ECO:0000313" key="2">
    <source>
        <dbReference type="Proteomes" id="UP000825072"/>
    </source>
</evidence>
<dbReference type="EMBL" id="AP024747">
    <property type="protein sequence ID" value="BCY26421.1"/>
    <property type="molecule type" value="Genomic_DNA"/>
</dbReference>
<reference evidence="1" key="1">
    <citation type="submission" date="2021-06" db="EMBL/GenBank/DDBJ databases">
        <title>Genome sequence of Cutibacterium modestum strain KB17-24694.</title>
        <authorList>
            <person name="Dekio I."/>
            <person name="Asahina A."/>
            <person name="Nishida M."/>
        </authorList>
    </citation>
    <scope>NUCLEOTIDE SEQUENCE</scope>
    <source>
        <strain evidence="1">KB17-24694</strain>
    </source>
</reference>
<protein>
    <submittedName>
        <fullName evidence="1">Uncharacterized protein</fullName>
    </submittedName>
</protein>
<accession>A0AAD1NX81</accession>
<organism evidence="1 2">
    <name type="scientific">Cutibacterium modestum</name>
    <dbReference type="NCBI Taxonomy" id="2559073"/>
    <lineage>
        <taxon>Bacteria</taxon>
        <taxon>Bacillati</taxon>
        <taxon>Actinomycetota</taxon>
        <taxon>Actinomycetes</taxon>
        <taxon>Propionibacteriales</taxon>
        <taxon>Propionibacteriaceae</taxon>
        <taxon>Cutibacterium</taxon>
    </lineage>
</organism>
<dbReference type="InterPro" id="IPR029052">
    <property type="entry name" value="Metallo-depent_PP-like"/>
</dbReference>
<proteinExistence type="predicted"/>
<name>A0AAD1NX81_9ACTN</name>
<dbReference type="Proteomes" id="UP000825072">
    <property type="component" value="Chromosome 1"/>
</dbReference>
<sequence>MALGDRHIAWPLNDDHAAIRYSGTQESTSFNEVGVGTTVIVDLGDPLTCQTIDVGTWLHARVSQEVAGEADLQILRDRLDSFDHRDRTIIRYDLHGQVTIPQQAELDEILADYETVFASLEPSENRHDLTVVGNDISLAEADVPGWVREAAEELSGMCATNDDAVAALTLLHRLVNAEEAGTAPTVAHTVEVSR</sequence>